<name>A0ABV1FJD4_9FIRM</name>
<sequence>MIRVLQAVNDMRRAGLETMLMNYYRNIDRNKVQFDFLTHRPFDGAYDEEIRMLGGKIYHAPRLYPQNYPQYFKYMKKFFKEHSEYQIIHSHIDAMSYFPLKAAENSGIPIRIAHSHSSKLDKDMKLPIKYWALKKIPSVANQRCACGELAGNFMYPNHKFKIVRNAIDVDKFVFNENVRNRKRKELNVEEKYVVGHVGRYCYIKNQLFLIDIFDCIRKKKKNCHLLLIGKGEDQNKLEEKIAKMGLQNEVSLLIDRADVNELYQTMDIFVMPSLFEGLPLVGVEAQTNGLPCIVSDKISEEVMITSNIKMLNLKKGAEVWADEIIKIGTERNAHAKEEIIKAGYDIKEEAMKLQNWYLSLSDNLKYEEENTKI</sequence>
<dbReference type="SUPFAM" id="SSF53756">
    <property type="entry name" value="UDP-Glycosyltransferase/glycogen phosphorylase"/>
    <property type="match status" value="1"/>
</dbReference>
<dbReference type="Proteomes" id="UP001438008">
    <property type="component" value="Unassembled WGS sequence"/>
</dbReference>
<evidence type="ECO:0000313" key="3">
    <source>
        <dbReference type="EMBL" id="MEQ2473179.1"/>
    </source>
</evidence>
<dbReference type="InterPro" id="IPR028098">
    <property type="entry name" value="Glyco_trans_4-like_N"/>
</dbReference>
<proteinExistence type="predicted"/>
<dbReference type="Pfam" id="PF13439">
    <property type="entry name" value="Glyco_transf_4"/>
    <property type="match status" value="1"/>
</dbReference>
<dbReference type="PANTHER" id="PTHR45947:SF3">
    <property type="entry name" value="SULFOQUINOVOSYL TRANSFERASE SQD2"/>
    <property type="match status" value="1"/>
</dbReference>
<feature type="domain" description="Glycosyl transferase family 1" evidence="1">
    <location>
        <begin position="181"/>
        <end position="340"/>
    </location>
</feature>
<dbReference type="CDD" id="cd03812">
    <property type="entry name" value="GT4_CapH-like"/>
    <property type="match status" value="1"/>
</dbReference>
<comment type="caution">
    <text evidence="3">The sequence shown here is derived from an EMBL/GenBank/DDBJ whole genome shotgun (WGS) entry which is preliminary data.</text>
</comment>
<dbReference type="Gene3D" id="3.40.50.2000">
    <property type="entry name" value="Glycogen Phosphorylase B"/>
    <property type="match status" value="2"/>
</dbReference>
<dbReference type="EMBL" id="JBBMFE010000011">
    <property type="protein sequence ID" value="MEQ2473179.1"/>
    <property type="molecule type" value="Genomic_DNA"/>
</dbReference>
<dbReference type="RefSeq" id="WP_349164943.1">
    <property type="nucleotide sequence ID" value="NZ_JBBMFE010000011.1"/>
</dbReference>
<dbReference type="InterPro" id="IPR001296">
    <property type="entry name" value="Glyco_trans_1"/>
</dbReference>
<keyword evidence="4" id="KW-1185">Reference proteome</keyword>
<dbReference type="PANTHER" id="PTHR45947">
    <property type="entry name" value="SULFOQUINOVOSYL TRANSFERASE SQD2"/>
    <property type="match status" value="1"/>
</dbReference>
<gene>
    <name evidence="3" type="ORF">WMO29_11895</name>
</gene>
<accession>A0ABV1FJD4</accession>
<protein>
    <submittedName>
        <fullName evidence="3">Glycosyltransferase family 1 protein</fullName>
    </submittedName>
</protein>
<dbReference type="InterPro" id="IPR050194">
    <property type="entry name" value="Glycosyltransferase_grp1"/>
</dbReference>
<reference evidence="3 4" key="1">
    <citation type="submission" date="2024-03" db="EMBL/GenBank/DDBJ databases">
        <title>Human intestinal bacterial collection.</title>
        <authorList>
            <person name="Pauvert C."/>
            <person name="Hitch T.C.A."/>
            <person name="Clavel T."/>
        </authorList>
    </citation>
    <scope>NUCLEOTIDE SEQUENCE [LARGE SCALE GENOMIC DNA]</scope>
    <source>
        <strain evidence="3 4">CLA-AA-H132</strain>
    </source>
</reference>
<evidence type="ECO:0000259" key="2">
    <source>
        <dbReference type="Pfam" id="PF13439"/>
    </source>
</evidence>
<organism evidence="3 4">
    <name type="scientific">Laedolimicola intestinihominis</name>
    <dbReference type="NCBI Taxonomy" id="3133166"/>
    <lineage>
        <taxon>Bacteria</taxon>
        <taxon>Bacillati</taxon>
        <taxon>Bacillota</taxon>
        <taxon>Clostridia</taxon>
        <taxon>Lachnospirales</taxon>
        <taxon>Lachnospiraceae</taxon>
        <taxon>Laedolimicola</taxon>
    </lineage>
</organism>
<evidence type="ECO:0000313" key="4">
    <source>
        <dbReference type="Proteomes" id="UP001438008"/>
    </source>
</evidence>
<dbReference type="Pfam" id="PF00534">
    <property type="entry name" value="Glycos_transf_1"/>
    <property type="match status" value="1"/>
</dbReference>
<evidence type="ECO:0000259" key="1">
    <source>
        <dbReference type="Pfam" id="PF00534"/>
    </source>
</evidence>
<feature type="domain" description="Glycosyltransferase subfamily 4-like N-terminal" evidence="2">
    <location>
        <begin position="15"/>
        <end position="170"/>
    </location>
</feature>